<sequence>MQLKPGLYQHYKGKHYWVHGLARHSETEEWYVVYETRYGTEPETFWVRPLKMFLQDVEVDGKPIPRFRYLGESGSPEQ</sequence>
<dbReference type="Pfam" id="PF07866">
    <property type="entry name" value="DUF1653"/>
    <property type="match status" value="1"/>
</dbReference>
<dbReference type="AlphaFoldDB" id="A0A511R6D4"/>
<reference evidence="2 3" key="1">
    <citation type="submission" date="2019-07" db="EMBL/GenBank/DDBJ databases">
        <title>Whole genome shotgun sequence of Meiothermus hypogaeus NBRC 106114.</title>
        <authorList>
            <person name="Hosoyama A."/>
            <person name="Uohara A."/>
            <person name="Ohji S."/>
            <person name="Ichikawa N."/>
        </authorList>
    </citation>
    <scope>NUCLEOTIDE SEQUENCE [LARGE SCALE GENOMIC DNA]</scope>
    <source>
        <strain evidence="2 3">NBRC 106114</strain>
    </source>
</reference>
<dbReference type="InterPro" id="IPR023387">
    <property type="entry name" value="DUF1653-like_dom"/>
</dbReference>
<name>A0A511R6D4_9DEIN</name>
<dbReference type="Gene3D" id="2.30.30.320">
    <property type="entry name" value="DUF1653-like domain"/>
    <property type="match status" value="1"/>
</dbReference>
<dbReference type="InterPro" id="IPR037135">
    <property type="entry name" value="DUF1653-like_dom_sf"/>
</dbReference>
<dbReference type="Proteomes" id="UP000321197">
    <property type="component" value="Unassembled WGS sequence"/>
</dbReference>
<evidence type="ECO:0000259" key="1">
    <source>
        <dbReference type="Pfam" id="PF07866"/>
    </source>
</evidence>
<organism evidence="2 3">
    <name type="scientific">Meiothermus hypogaeus NBRC 106114</name>
    <dbReference type="NCBI Taxonomy" id="1227553"/>
    <lineage>
        <taxon>Bacteria</taxon>
        <taxon>Thermotogati</taxon>
        <taxon>Deinococcota</taxon>
        <taxon>Deinococci</taxon>
        <taxon>Thermales</taxon>
        <taxon>Thermaceae</taxon>
        <taxon>Meiothermus</taxon>
    </lineage>
</organism>
<gene>
    <name evidence="2" type="ORF">MHY01S_33210</name>
</gene>
<dbReference type="RefSeq" id="WP_119342419.1">
    <property type="nucleotide sequence ID" value="NZ_BJXL01000181.1"/>
</dbReference>
<comment type="caution">
    <text evidence="2">The sequence shown here is derived from an EMBL/GenBank/DDBJ whole genome shotgun (WGS) entry which is preliminary data.</text>
</comment>
<evidence type="ECO:0000313" key="3">
    <source>
        <dbReference type="Proteomes" id="UP000321197"/>
    </source>
</evidence>
<protein>
    <recommendedName>
        <fullName evidence="1">DUF1653 domain-containing protein</fullName>
    </recommendedName>
</protein>
<feature type="domain" description="DUF1653" evidence="1">
    <location>
        <begin position="6"/>
        <end position="68"/>
    </location>
</feature>
<proteinExistence type="predicted"/>
<evidence type="ECO:0000313" key="2">
    <source>
        <dbReference type="EMBL" id="GEM85155.1"/>
    </source>
</evidence>
<accession>A0A511R6D4</accession>
<dbReference type="OrthoDB" id="371169at2"/>
<dbReference type="EMBL" id="BJXL01000181">
    <property type="protein sequence ID" value="GEM85155.1"/>
    <property type="molecule type" value="Genomic_DNA"/>
</dbReference>